<gene>
    <name evidence="1" type="ORF">Bpfe_027366</name>
</gene>
<evidence type="ECO:0000313" key="1">
    <source>
        <dbReference type="EMBL" id="KAK0043188.1"/>
    </source>
</evidence>
<accession>A0AAD8EXM4</accession>
<dbReference type="GO" id="GO:0008381">
    <property type="term" value="F:mechanosensitive monoatomic ion channel activity"/>
    <property type="evidence" value="ECO:0007669"/>
    <property type="project" value="TreeGrafter"/>
</dbReference>
<comment type="caution">
    <text evidence="1">The sequence shown here is derived from an EMBL/GenBank/DDBJ whole genome shotgun (WGS) entry which is preliminary data.</text>
</comment>
<protein>
    <submittedName>
        <fullName evidence="1">Transmembrane channel-like protein 3</fullName>
    </submittedName>
</protein>
<keyword evidence="1" id="KW-0812">Transmembrane</keyword>
<name>A0AAD8EXM4_BIOPF</name>
<reference evidence="1" key="2">
    <citation type="submission" date="2023-04" db="EMBL/GenBank/DDBJ databases">
        <authorList>
            <person name="Bu L."/>
            <person name="Lu L."/>
            <person name="Laidemitt M.R."/>
            <person name="Zhang S.M."/>
            <person name="Mutuku M."/>
            <person name="Mkoji G."/>
            <person name="Steinauer M."/>
            <person name="Loker E.S."/>
        </authorList>
    </citation>
    <scope>NUCLEOTIDE SEQUENCE</scope>
    <source>
        <strain evidence="1">KasaAsao</strain>
        <tissue evidence="1">Whole Snail</tissue>
    </source>
</reference>
<dbReference type="AlphaFoldDB" id="A0AAD8EXM4"/>
<dbReference type="Proteomes" id="UP001233172">
    <property type="component" value="Unassembled WGS sequence"/>
</dbReference>
<dbReference type="PANTHER" id="PTHR23302">
    <property type="entry name" value="TRANSMEMBRANE CHANNEL-RELATED"/>
    <property type="match status" value="1"/>
</dbReference>
<organism evidence="1 2">
    <name type="scientific">Biomphalaria pfeifferi</name>
    <name type="common">Bloodfluke planorb</name>
    <name type="synonym">Freshwater snail</name>
    <dbReference type="NCBI Taxonomy" id="112525"/>
    <lineage>
        <taxon>Eukaryota</taxon>
        <taxon>Metazoa</taxon>
        <taxon>Spiralia</taxon>
        <taxon>Lophotrochozoa</taxon>
        <taxon>Mollusca</taxon>
        <taxon>Gastropoda</taxon>
        <taxon>Heterobranchia</taxon>
        <taxon>Euthyneura</taxon>
        <taxon>Panpulmonata</taxon>
        <taxon>Hygrophila</taxon>
        <taxon>Lymnaeoidea</taxon>
        <taxon>Planorbidae</taxon>
        <taxon>Biomphalaria</taxon>
    </lineage>
</organism>
<sequence length="51" mass="6009">MATNSRNSRMSNTDDEYTFSWKLFTEWDYMITNHDTAITKHASITTVFKVT</sequence>
<dbReference type="PANTHER" id="PTHR23302:SF40">
    <property type="entry name" value="TRANSMEMBRANE CHANNEL-LIKE PROTEIN"/>
    <property type="match status" value="1"/>
</dbReference>
<dbReference type="InterPro" id="IPR038900">
    <property type="entry name" value="TMC"/>
</dbReference>
<dbReference type="EMBL" id="JASAOG010000222">
    <property type="protein sequence ID" value="KAK0043188.1"/>
    <property type="molecule type" value="Genomic_DNA"/>
</dbReference>
<proteinExistence type="predicted"/>
<keyword evidence="2" id="KW-1185">Reference proteome</keyword>
<dbReference type="GO" id="GO:0005886">
    <property type="term" value="C:plasma membrane"/>
    <property type="evidence" value="ECO:0007669"/>
    <property type="project" value="InterPro"/>
</dbReference>
<keyword evidence="1" id="KW-0472">Membrane</keyword>
<feature type="non-terminal residue" evidence="1">
    <location>
        <position position="1"/>
    </location>
</feature>
<feature type="non-terminal residue" evidence="1">
    <location>
        <position position="51"/>
    </location>
</feature>
<evidence type="ECO:0000313" key="2">
    <source>
        <dbReference type="Proteomes" id="UP001233172"/>
    </source>
</evidence>
<reference evidence="1" key="1">
    <citation type="journal article" date="2023" name="PLoS Negl. Trop. Dis.">
        <title>A genome sequence for Biomphalaria pfeifferi, the major vector snail for the human-infecting parasite Schistosoma mansoni.</title>
        <authorList>
            <person name="Bu L."/>
            <person name="Lu L."/>
            <person name="Laidemitt M.R."/>
            <person name="Zhang S.M."/>
            <person name="Mutuku M."/>
            <person name="Mkoji G."/>
            <person name="Steinauer M."/>
            <person name="Loker E.S."/>
        </authorList>
    </citation>
    <scope>NUCLEOTIDE SEQUENCE</scope>
    <source>
        <strain evidence="1">KasaAsao</strain>
    </source>
</reference>